<proteinExistence type="predicted"/>
<accession>A0A0C9VDP5</accession>
<dbReference type="HOGENOM" id="CLU_073916_0_0_1"/>
<feature type="compositionally biased region" description="Acidic residues" evidence="1">
    <location>
        <begin position="95"/>
        <end position="116"/>
    </location>
</feature>
<protein>
    <recommendedName>
        <fullName evidence="4">No apical meristem-associated C-terminal domain-containing protein</fullName>
    </recommendedName>
</protein>
<reference evidence="2 3" key="1">
    <citation type="submission" date="2014-06" db="EMBL/GenBank/DDBJ databases">
        <title>Evolutionary Origins and Diversification of the Mycorrhizal Mutualists.</title>
        <authorList>
            <consortium name="DOE Joint Genome Institute"/>
            <consortium name="Mycorrhizal Genomics Consortium"/>
            <person name="Kohler A."/>
            <person name="Kuo A."/>
            <person name="Nagy L.G."/>
            <person name="Floudas D."/>
            <person name="Copeland A."/>
            <person name="Barry K.W."/>
            <person name="Cichocki N."/>
            <person name="Veneault-Fourrey C."/>
            <person name="LaButti K."/>
            <person name="Lindquist E.A."/>
            <person name="Lipzen A."/>
            <person name="Lundell T."/>
            <person name="Morin E."/>
            <person name="Murat C."/>
            <person name="Riley R."/>
            <person name="Ohm R."/>
            <person name="Sun H."/>
            <person name="Tunlid A."/>
            <person name="Henrissat B."/>
            <person name="Grigoriev I.V."/>
            <person name="Hibbett D.S."/>
            <person name="Martin F."/>
        </authorList>
    </citation>
    <scope>NUCLEOTIDE SEQUENCE [LARGE SCALE GENOMIC DNA]</scope>
    <source>
        <strain evidence="2 3">SS14</strain>
    </source>
</reference>
<name>A0A0C9VDP5_SPHS4</name>
<feature type="compositionally biased region" description="Polar residues" evidence="1">
    <location>
        <begin position="250"/>
        <end position="269"/>
    </location>
</feature>
<dbReference type="OrthoDB" id="3269005at2759"/>
<sequence length="280" mass="31435">MLSQTGQGLIDGGRDHEIEDGTELANIWDKIRLEFPFYKTLNSLTGRSPTVDHEASKNSGSDMDLSVLGNRHGETNKSNDGSSAYGDNVPLPSEADTDQLDQEDDEEDLELPDSEEDIPIEAANKLKPANHDRTTKSAPATKMNRMILAPVPAANMRTAAQPTNKCAALADTTKAILADQRESNEHIQFERERTRLVMRELELVEESKWKVEKLMEETKCRDAERKHEMVMLEKRLEYKLRMKQLLAGTAPQTSSPWDSFSLTQSSTDPFSGIPNLDEYK</sequence>
<dbReference type="AlphaFoldDB" id="A0A0C9VDP5"/>
<gene>
    <name evidence="2" type="ORF">M422DRAFT_261902</name>
</gene>
<feature type="region of interest" description="Disordered" evidence="1">
    <location>
        <begin position="249"/>
        <end position="280"/>
    </location>
</feature>
<dbReference type="Proteomes" id="UP000054279">
    <property type="component" value="Unassembled WGS sequence"/>
</dbReference>
<feature type="region of interest" description="Disordered" evidence="1">
    <location>
        <begin position="42"/>
        <end position="116"/>
    </location>
</feature>
<keyword evidence="3" id="KW-1185">Reference proteome</keyword>
<evidence type="ECO:0000256" key="1">
    <source>
        <dbReference type="SAM" id="MobiDB-lite"/>
    </source>
</evidence>
<evidence type="ECO:0008006" key="4">
    <source>
        <dbReference type="Google" id="ProtNLM"/>
    </source>
</evidence>
<dbReference type="EMBL" id="KN837185">
    <property type="protein sequence ID" value="KIJ35720.1"/>
    <property type="molecule type" value="Genomic_DNA"/>
</dbReference>
<evidence type="ECO:0000313" key="3">
    <source>
        <dbReference type="Proteomes" id="UP000054279"/>
    </source>
</evidence>
<organism evidence="2 3">
    <name type="scientific">Sphaerobolus stellatus (strain SS14)</name>
    <dbReference type="NCBI Taxonomy" id="990650"/>
    <lineage>
        <taxon>Eukaryota</taxon>
        <taxon>Fungi</taxon>
        <taxon>Dikarya</taxon>
        <taxon>Basidiomycota</taxon>
        <taxon>Agaricomycotina</taxon>
        <taxon>Agaricomycetes</taxon>
        <taxon>Phallomycetidae</taxon>
        <taxon>Geastrales</taxon>
        <taxon>Sphaerobolaceae</taxon>
        <taxon>Sphaerobolus</taxon>
    </lineage>
</organism>
<evidence type="ECO:0000313" key="2">
    <source>
        <dbReference type="EMBL" id="KIJ35720.1"/>
    </source>
</evidence>